<dbReference type="AlphaFoldDB" id="A0AA36MRR0"/>
<dbReference type="SMART" id="SM00025">
    <property type="entry name" value="Pumilio"/>
    <property type="match status" value="5"/>
</dbReference>
<dbReference type="GO" id="GO:0005737">
    <property type="term" value="C:cytoplasm"/>
    <property type="evidence" value="ECO:0007669"/>
    <property type="project" value="TreeGrafter"/>
</dbReference>
<dbReference type="Gene3D" id="1.25.10.10">
    <property type="entry name" value="Leucine-rich Repeat Variant"/>
    <property type="match status" value="1"/>
</dbReference>
<keyword evidence="6" id="KW-1185">Reference proteome</keyword>
<feature type="region of interest" description="Disordered" evidence="3">
    <location>
        <begin position="60"/>
        <end position="126"/>
    </location>
</feature>
<organism evidence="5 6">
    <name type="scientific">Effrenium voratum</name>
    <dbReference type="NCBI Taxonomy" id="2562239"/>
    <lineage>
        <taxon>Eukaryota</taxon>
        <taxon>Sar</taxon>
        <taxon>Alveolata</taxon>
        <taxon>Dinophyceae</taxon>
        <taxon>Suessiales</taxon>
        <taxon>Symbiodiniaceae</taxon>
        <taxon>Effrenium</taxon>
    </lineage>
</organism>
<sequence>MHTPQPVQVEFRSVMMLRQMPQVPVLQHGCIVAMIVPGPMPFLQRPNMATAVMMSPVMMSSGPSGPSDITPIAHRESNTQDEPNAKEENKELVERVFAESTSASEHEVDEGEEEQLGRMSTSASRRFRRKRAAQRAAAKDPSRLAQGPVAVGRVWNPMEALNSHRLQELVLGKPEELAEAIEALKGHVWELSCHPTGCRLVQLAFERGNPRAGGELVAELQGHVLEAVCSPHANFVLQKAIKHLTWAACAFMSAELEGQAASLACHQYGCRIFCRLLEFYYAQEATQRLMDEVLQDAGSLCCHPFGHHVAHSVMEHGSQKHRDMLAMGICCNPIGFAKNPSASYLVENALFVCSPCYQEALLRKLTRSLADLVTSHCGCFVVRAVLEHPKSNQEEILEQLQGAELRKLNLMDLGLNRRRMNSGMDQ</sequence>
<dbReference type="EMBL" id="CAUJNA010000480">
    <property type="protein sequence ID" value="CAJ1377685.1"/>
    <property type="molecule type" value="Genomic_DNA"/>
</dbReference>
<dbReference type="InterPro" id="IPR011989">
    <property type="entry name" value="ARM-like"/>
</dbReference>
<dbReference type="InterPro" id="IPR016024">
    <property type="entry name" value="ARM-type_fold"/>
</dbReference>
<dbReference type="PROSITE" id="PS50302">
    <property type="entry name" value="PUM"/>
    <property type="match status" value="1"/>
</dbReference>
<evidence type="ECO:0000259" key="4">
    <source>
        <dbReference type="PROSITE" id="PS50303"/>
    </source>
</evidence>
<dbReference type="GO" id="GO:0003729">
    <property type="term" value="F:mRNA binding"/>
    <property type="evidence" value="ECO:0007669"/>
    <property type="project" value="TreeGrafter"/>
</dbReference>
<dbReference type="InterPro" id="IPR001313">
    <property type="entry name" value="Pumilio_RNA-bd_rpt"/>
</dbReference>
<gene>
    <name evidence="5" type="ORF">EVOR1521_LOCUS6416</name>
</gene>
<feature type="repeat" description="Pumilio" evidence="2">
    <location>
        <begin position="255"/>
        <end position="291"/>
    </location>
</feature>
<accession>A0AA36MRR0</accession>
<dbReference type="PANTHER" id="PTHR12537">
    <property type="entry name" value="RNA BINDING PROTEIN PUMILIO-RELATED"/>
    <property type="match status" value="1"/>
</dbReference>
<evidence type="ECO:0000313" key="5">
    <source>
        <dbReference type="EMBL" id="CAJ1377685.1"/>
    </source>
</evidence>
<protein>
    <recommendedName>
        <fullName evidence="4">PUM-HD domain-containing protein</fullName>
    </recommendedName>
</protein>
<reference evidence="5" key="1">
    <citation type="submission" date="2023-08" db="EMBL/GenBank/DDBJ databases">
        <authorList>
            <person name="Chen Y."/>
            <person name="Shah S."/>
            <person name="Dougan E. K."/>
            <person name="Thang M."/>
            <person name="Chan C."/>
        </authorList>
    </citation>
    <scope>NUCLEOTIDE SEQUENCE</scope>
</reference>
<dbReference type="PANTHER" id="PTHR12537:SF12">
    <property type="entry name" value="MATERNAL PROTEIN PUMILIO"/>
    <property type="match status" value="1"/>
</dbReference>
<feature type="domain" description="PUM-HD" evidence="4">
    <location>
        <begin position="84"/>
        <end position="425"/>
    </location>
</feature>
<comment type="caution">
    <text evidence="5">The sequence shown here is derived from an EMBL/GenBank/DDBJ whole genome shotgun (WGS) entry which is preliminary data.</text>
</comment>
<dbReference type="GO" id="GO:0010608">
    <property type="term" value="P:post-transcriptional regulation of gene expression"/>
    <property type="evidence" value="ECO:0007669"/>
    <property type="project" value="TreeGrafter"/>
</dbReference>
<evidence type="ECO:0000313" key="6">
    <source>
        <dbReference type="Proteomes" id="UP001178507"/>
    </source>
</evidence>
<feature type="compositionally biased region" description="Basic and acidic residues" evidence="3">
    <location>
        <begin position="73"/>
        <end position="97"/>
    </location>
</feature>
<proteinExistence type="predicted"/>
<dbReference type="SUPFAM" id="SSF48371">
    <property type="entry name" value="ARM repeat"/>
    <property type="match status" value="1"/>
</dbReference>
<keyword evidence="1" id="KW-0677">Repeat</keyword>
<dbReference type="InterPro" id="IPR033133">
    <property type="entry name" value="PUM-HD"/>
</dbReference>
<evidence type="ECO:0000256" key="2">
    <source>
        <dbReference type="PROSITE-ProRule" id="PRU00317"/>
    </source>
</evidence>
<dbReference type="Proteomes" id="UP001178507">
    <property type="component" value="Unassembled WGS sequence"/>
</dbReference>
<name>A0AA36MRR0_9DINO</name>
<dbReference type="Pfam" id="PF00806">
    <property type="entry name" value="PUF"/>
    <property type="match status" value="4"/>
</dbReference>
<evidence type="ECO:0000256" key="3">
    <source>
        <dbReference type="SAM" id="MobiDB-lite"/>
    </source>
</evidence>
<evidence type="ECO:0000256" key="1">
    <source>
        <dbReference type="ARBA" id="ARBA00022737"/>
    </source>
</evidence>
<dbReference type="PROSITE" id="PS50303">
    <property type="entry name" value="PUM_HD"/>
    <property type="match status" value="1"/>
</dbReference>